<comment type="similarity">
    <text evidence="2">In the central section; belongs to the CRISPR-associated helicase Cas3 family.</text>
</comment>
<dbReference type="Proteomes" id="UP000094707">
    <property type="component" value="Chromosome I"/>
</dbReference>
<evidence type="ECO:0000259" key="9">
    <source>
        <dbReference type="PROSITE" id="PS51643"/>
    </source>
</evidence>
<dbReference type="GO" id="GO:0046872">
    <property type="term" value="F:metal ion binding"/>
    <property type="evidence" value="ECO:0007669"/>
    <property type="project" value="UniProtKB-KW"/>
</dbReference>
<dbReference type="GO" id="GO:0005524">
    <property type="term" value="F:ATP binding"/>
    <property type="evidence" value="ECO:0007669"/>
    <property type="project" value="UniProtKB-KW"/>
</dbReference>
<keyword evidence="7" id="KW-0067">ATP-binding</keyword>
<dbReference type="EMBL" id="LT607756">
    <property type="protein sequence ID" value="SCG85878.1"/>
    <property type="molecule type" value="Genomic_DNA"/>
</dbReference>
<dbReference type="Pfam" id="PF22590">
    <property type="entry name" value="Cas3-like_C_2"/>
    <property type="match status" value="1"/>
</dbReference>
<dbReference type="AlphaFoldDB" id="A0A1D3L2S8"/>
<dbReference type="EC" id="3.1.-.-" evidence="10"/>
<dbReference type="SUPFAM" id="SSF52540">
    <property type="entry name" value="P-loop containing nucleoside triphosphate hydrolases"/>
    <property type="match status" value="1"/>
</dbReference>
<dbReference type="InterPro" id="IPR006935">
    <property type="entry name" value="Helicase/UvrB_N"/>
</dbReference>
<dbReference type="GO" id="GO:0051607">
    <property type="term" value="P:defense response to virus"/>
    <property type="evidence" value="ECO:0007669"/>
    <property type="project" value="UniProtKB-KW"/>
</dbReference>
<evidence type="ECO:0000256" key="2">
    <source>
        <dbReference type="ARBA" id="ARBA00009046"/>
    </source>
</evidence>
<protein>
    <submittedName>
        <fullName evidence="10">CRISPR-associated nuclease/helicase Cas3</fullName>
        <ecNumber evidence="10">3.1.-.-</ecNumber>
    </submittedName>
</protein>
<evidence type="ECO:0000256" key="7">
    <source>
        <dbReference type="ARBA" id="ARBA00022840"/>
    </source>
</evidence>
<dbReference type="InterPro" id="IPR006483">
    <property type="entry name" value="CRISPR-assoc_Cas3_HD"/>
</dbReference>
<sequence length="843" mass="98823">MKLVKIMLFSCELKSHPEKKLVDHLRNVAELSNKIVNSKSIDDQKIFSEITYIIGISHDFGKSTTFFQRYILDPDEKSKYTYHGFLSSFLGYYFVRSYLEGTGLWDEYWYLAPITWIVINKHHGNIENIKYTEIPKIKDHLKIETVMEQMRDVESHYLNEMKVIYDDLWNYSSITGFFDEFNFNAPVFRKGLYKDVKKLCREKNIKYYFYILFFYSVLLDADKLDASGLERVPEKVEISEGDLVDAYKSVKFKEETKINELREKAYTEVKSQLKTLNLNNDRILSINLPTGAGKTLTGFSFVLNLQNKVKDEKGFDPKIIYSLPFLSIIDQNSSIISEILDGRNKKGWNDLLKMKNEETQSLLEKTTPSNLLLKHHHLIDIKYNEERDNELNIIEDINNALLLTESWHSEIVVTTFIQFFYSIITNKNKSARKFHNITNSIIVLDEIQAIPHKYWLLINNMLKFLAYNFNCWVILMTATKPLIFEEKEIKELVENRNEYFEYFDRVDFNFDLTGTYLEDFKKNIFKTIISNEKDVMIVLNTIKSSKELYKYLKENLSEIYSVDPESILDKDGICNFGDLELINMTTHILPKYRLNRINRIKTDSKRKVIVTTQLVEAGVDISVDIIYRDLAPLDSIIQTAGRCNRNDDSGRGIVNIVKLKNNNGVPFFSHVYGKILMNATEEVIGRRSKISEKEFIKNAADSYYLLIKERGSVQDSREIVDHLKNLEFSETLKFQLIPNEGQTASIFIEIDEKAREVRENIETIQMNFKKFDKKNELLKIKRYINCFTLSIRCNKNLRDNIDGLSSIGDNTIFKYVPNNDLRKWYRLDIGFCIPETDIDNRML</sequence>
<comment type="similarity">
    <text evidence="1">In the N-terminal section; belongs to the CRISPR-associated nuclease Cas3-HD family.</text>
</comment>
<organism evidence="10 11">
    <name type="scientific">Methanobacterium congolense</name>
    <dbReference type="NCBI Taxonomy" id="118062"/>
    <lineage>
        <taxon>Archaea</taxon>
        <taxon>Methanobacteriati</taxon>
        <taxon>Methanobacteriota</taxon>
        <taxon>Methanomada group</taxon>
        <taxon>Methanobacteria</taxon>
        <taxon>Methanobacteriales</taxon>
        <taxon>Methanobacteriaceae</taxon>
        <taxon>Methanobacterium</taxon>
    </lineage>
</organism>
<feature type="domain" description="HD Cas3-type" evidence="9">
    <location>
        <begin position="14"/>
        <end position="224"/>
    </location>
</feature>
<dbReference type="GO" id="GO:0003677">
    <property type="term" value="F:DNA binding"/>
    <property type="evidence" value="ECO:0007669"/>
    <property type="project" value="InterPro"/>
</dbReference>
<dbReference type="CDD" id="cd09641">
    <property type="entry name" value="Cas3''_I"/>
    <property type="match status" value="1"/>
</dbReference>
<evidence type="ECO:0000313" key="10">
    <source>
        <dbReference type="EMBL" id="SCG85878.1"/>
    </source>
</evidence>
<dbReference type="CDD" id="cd17930">
    <property type="entry name" value="DEXHc_cas3"/>
    <property type="match status" value="1"/>
</dbReference>
<dbReference type="Pfam" id="PF04851">
    <property type="entry name" value="ResIII"/>
    <property type="match status" value="1"/>
</dbReference>
<dbReference type="GO" id="GO:0004386">
    <property type="term" value="F:helicase activity"/>
    <property type="evidence" value="ECO:0007669"/>
    <property type="project" value="UniProtKB-KW"/>
</dbReference>
<keyword evidence="4" id="KW-0547">Nucleotide-binding</keyword>
<accession>A0A1D3L2S8</accession>
<dbReference type="KEGG" id="mcub:MCBB_1320"/>
<gene>
    <name evidence="10" type="primary">cas3-1</name>
    <name evidence="10" type="ORF">MCBB_1320</name>
</gene>
<evidence type="ECO:0000256" key="5">
    <source>
        <dbReference type="ARBA" id="ARBA00022801"/>
    </source>
</evidence>
<evidence type="ECO:0000256" key="4">
    <source>
        <dbReference type="ARBA" id="ARBA00022741"/>
    </source>
</evidence>
<evidence type="ECO:0000256" key="1">
    <source>
        <dbReference type="ARBA" id="ARBA00006847"/>
    </source>
</evidence>
<dbReference type="InterPro" id="IPR054712">
    <property type="entry name" value="Cas3-like_dom"/>
</dbReference>
<dbReference type="GO" id="GO:0016787">
    <property type="term" value="F:hydrolase activity"/>
    <property type="evidence" value="ECO:0007669"/>
    <property type="project" value="UniProtKB-KW"/>
</dbReference>
<dbReference type="PROSITE" id="PS51643">
    <property type="entry name" value="HD_CAS3"/>
    <property type="match status" value="1"/>
</dbReference>
<dbReference type="NCBIfam" id="TIGR01596">
    <property type="entry name" value="cas3_HD"/>
    <property type="match status" value="1"/>
</dbReference>
<name>A0A1D3L2S8_9EURY</name>
<evidence type="ECO:0000256" key="6">
    <source>
        <dbReference type="ARBA" id="ARBA00022806"/>
    </source>
</evidence>
<evidence type="ECO:0000256" key="3">
    <source>
        <dbReference type="ARBA" id="ARBA00022723"/>
    </source>
</evidence>
<keyword evidence="5 10" id="KW-0378">Hydrolase</keyword>
<dbReference type="InterPro" id="IPR038257">
    <property type="entry name" value="CRISPR-assoc_Cas3_HD_sf"/>
</dbReference>
<dbReference type="InterPro" id="IPR027417">
    <property type="entry name" value="P-loop_NTPase"/>
</dbReference>
<keyword evidence="8" id="KW-0051">Antiviral defense</keyword>
<evidence type="ECO:0000256" key="8">
    <source>
        <dbReference type="ARBA" id="ARBA00023118"/>
    </source>
</evidence>
<evidence type="ECO:0000313" key="11">
    <source>
        <dbReference type="Proteomes" id="UP000094707"/>
    </source>
</evidence>
<dbReference type="Gene3D" id="1.10.3210.30">
    <property type="match status" value="1"/>
</dbReference>
<keyword evidence="11" id="KW-1185">Reference proteome</keyword>
<keyword evidence="6 10" id="KW-0347">Helicase</keyword>
<dbReference type="Gene3D" id="3.40.50.300">
    <property type="entry name" value="P-loop containing nucleotide triphosphate hydrolases"/>
    <property type="match status" value="2"/>
</dbReference>
<proteinExistence type="inferred from homology"/>
<dbReference type="PATRIC" id="fig|129848.4.peg.1342"/>
<keyword evidence="3" id="KW-0479">Metal-binding</keyword>
<reference evidence="10 11" key="1">
    <citation type="submission" date="2016-08" db="EMBL/GenBank/DDBJ databases">
        <authorList>
            <person name="Seilhamer J.J."/>
        </authorList>
    </citation>
    <scope>NUCLEOTIDE SEQUENCE [LARGE SCALE GENOMIC DNA]</scope>
    <source>
        <strain evidence="10">Buetzberg</strain>
    </source>
</reference>
<dbReference type="STRING" id="118062.MCBB_1320"/>